<sequence>MAAPATSVQNVYSFLMVNRSRWSTPRLLLVNFAMFAIPQSKKRKEKHLMNLQPLINKIQSRWMLQIHMRPILDVKLDKDQHGSSSRREYSEHVTRTQNQDQNLKRCRENHCFTFENNIKENCGHEFK</sequence>
<organism evidence="2 3">
    <name type="scientific">Albugo candida</name>
    <dbReference type="NCBI Taxonomy" id="65357"/>
    <lineage>
        <taxon>Eukaryota</taxon>
        <taxon>Sar</taxon>
        <taxon>Stramenopiles</taxon>
        <taxon>Oomycota</taxon>
        <taxon>Peronosporomycetes</taxon>
        <taxon>Albuginales</taxon>
        <taxon>Albuginaceae</taxon>
        <taxon>Albugo</taxon>
    </lineage>
</organism>
<dbReference type="InParanoid" id="A0A024GR91"/>
<keyword evidence="3" id="KW-1185">Reference proteome</keyword>
<gene>
    <name evidence="2" type="ORF">BN9_103220</name>
</gene>
<protein>
    <submittedName>
        <fullName evidence="2">Uncharacterized protein</fullName>
    </submittedName>
</protein>
<dbReference type="AlphaFoldDB" id="A0A024GR91"/>
<name>A0A024GR91_9STRA</name>
<evidence type="ECO:0000256" key="1">
    <source>
        <dbReference type="SAM" id="MobiDB-lite"/>
    </source>
</evidence>
<comment type="caution">
    <text evidence="2">The sequence shown here is derived from an EMBL/GenBank/DDBJ whole genome shotgun (WGS) entry which is preliminary data.</text>
</comment>
<feature type="compositionally biased region" description="Basic and acidic residues" evidence="1">
    <location>
        <begin position="77"/>
        <end position="94"/>
    </location>
</feature>
<reference evidence="2 3" key="1">
    <citation type="submission" date="2012-05" db="EMBL/GenBank/DDBJ databases">
        <title>Recombination and specialization in a pathogen metapopulation.</title>
        <authorList>
            <person name="Gardiner A."/>
            <person name="Kemen E."/>
            <person name="Schultz-Larsen T."/>
            <person name="MacLean D."/>
            <person name="Van Oosterhout C."/>
            <person name="Jones J.D.G."/>
        </authorList>
    </citation>
    <scope>NUCLEOTIDE SEQUENCE [LARGE SCALE GENOMIC DNA]</scope>
    <source>
        <strain evidence="2 3">Ac Nc2</strain>
    </source>
</reference>
<accession>A0A024GR91</accession>
<dbReference type="EMBL" id="CAIX01000270">
    <property type="protein sequence ID" value="CCI49068.1"/>
    <property type="molecule type" value="Genomic_DNA"/>
</dbReference>
<feature type="region of interest" description="Disordered" evidence="1">
    <location>
        <begin position="77"/>
        <end position="100"/>
    </location>
</feature>
<evidence type="ECO:0000313" key="3">
    <source>
        <dbReference type="Proteomes" id="UP000053237"/>
    </source>
</evidence>
<dbReference type="Proteomes" id="UP000053237">
    <property type="component" value="Unassembled WGS sequence"/>
</dbReference>
<proteinExistence type="predicted"/>
<evidence type="ECO:0000313" key="2">
    <source>
        <dbReference type="EMBL" id="CCI49068.1"/>
    </source>
</evidence>